<keyword evidence="4 5" id="KW-0472">Membrane</keyword>
<comment type="subcellular location">
    <subcellularLocation>
        <location evidence="1">Membrane</location>
        <topology evidence="1">Multi-pass membrane protein</topology>
    </subcellularLocation>
</comment>
<dbReference type="Gene3D" id="1.20.1250.20">
    <property type="entry name" value="MFS general substrate transporter like domains"/>
    <property type="match status" value="1"/>
</dbReference>
<feature type="transmembrane region" description="Helical" evidence="5">
    <location>
        <begin position="151"/>
        <end position="173"/>
    </location>
</feature>
<feature type="transmembrane region" description="Helical" evidence="5">
    <location>
        <begin position="282"/>
        <end position="299"/>
    </location>
</feature>
<dbReference type="InterPro" id="IPR011701">
    <property type="entry name" value="MFS"/>
</dbReference>
<dbReference type="EMBL" id="JAVRRJ010000006">
    <property type="protein sequence ID" value="KAK5083765.1"/>
    <property type="molecule type" value="Genomic_DNA"/>
</dbReference>
<dbReference type="SUPFAM" id="SSF103473">
    <property type="entry name" value="MFS general substrate transporter"/>
    <property type="match status" value="1"/>
</dbReference>
<keyword evidence="2 5" id="KW-0812">Transmembrane</keyword>
<proteinExistence type="predicted"/>
<keyword evidence="3 5" id="KW-1133">Transmembrane helix</keyword>
<feature type="transmembrane region" description="Helical" evidence="5">
    <location>
        <begin position="382"/>
        <end position="401"/>
    </location>
</feature>
<evidence type="ECO:0000313" key="8">
    <source>
        <dbReference type="Proteomes" id="UP001309876"/>
    </source>
</evidence>
<protein>
    <recommendedName>
        <fullName evidence="6">Major facilitator superfamily (MFS) profile domain-containing protein</fullName>
    </recommendedName>
</protein>
<sequence>MNAQKDITGSTSAVPSVATQTAVAIPGQPQEQLEIEESGSSQDEVVYPTGAKLWLNVGSFMVVNFVRSIDITIVAVAVPSLTNEFKSINDIGWYNAAFMVTGSATILFFGKLYTLFSPKSLYLTSIVISWVGCLICTFAKTSKVFILGRAIAGLGNACQGAGLITLLNMMFPLAKQPKWYGMINFVGSAGLVSGPLVGGLLIEAFNWRACFGINIPLNAICLAIAAYSVQNNINNPDTELPIREKLKRLDLRGSLVFVPALTFLLMGLTWGGAKYGWKDPRIIVLFVLSVVLLTLFAYLQHRSGDEATVPPRIAMQRSILAGALFCMCCDGTLAVTENYLSIYFQGIKGVSPAKSGLLGLPMIAGLMAASLLYGWGTTYIGYYTPFMVATSVLAPIGSGLLTTLDLDSQLGKAAGLMGLLGFGLGLGMQAPMTAVTATLRPKEVSIGGAILGFGAGMGSAVFSSAAAVLFQGRLREEISRSAPGTNVTIIEHAGLSDIRRTIGPDRLKYVLVGYDKAVIQTLYIPLGLTLLTILGTGLTEWRSIKKKQT</sequence>
<comment type="caution">
    <text evidence="7">The sequence shown here is derived from an EMBL/GenBank/DDBJ whole genome shotgun (WGS) entry which is preliminary data.</text>
</comment>
<keyword evidence="8" id="KW-1185">Reference proteome</keyword>
<dbReference type="InterPro" id="IPR020846">
    <property type="entry name" value="MFS_dom"/>
</dbReference>
<feature type="domain" description="Major facilitator superfamily (MFS) profile" evidence="6">
    <location>
        <begin position="56"/>
        <end position="544"/>
    </location>
</feature>
<dbReference type="Pfam" id="PF07690">
    <property type="entry name" value="MFS_1"/>
    <property type="match status" value="1"/>
</dbReference>
<feature type="transmembrane region" description="Helical" evidence="5">
    <location>
        <begin position="249"/>
        <end position="270"/>
    </location>
</feature>
<evidence type="ECO:0000256" key="3">
    <source>
        <dbReference type="ARBA" id="ARBA00022989"/>
    </source>
</evidence>
<gene>
    <name evidence="7" type="ORF">LTR05_006270</name>
</gene>
<feature type="transmembrane region" description="Helical" evidence="5">
    <location>
        <begin position="91"/>
        <end position="109"/>
    </location>
</feature>
<evidence type="ECO:0000313" key="7">
    <source>
        <dbReference type="EMBL" id="KAK5083765.1"/>
    </source>
</evidence>
<dbReference type="PROSITE" id="PS50850">
    <property type="entry name" value="MFS"/>
    <property type="match status" value="1"/>
</dbReference>
<reference evidence="7 8" key="1">
    <citation type="submission" date="2023-08" db="EMBL/GenBank/DDBJ databases">
        <title>Black Yeasts Isolated from many extreme environments.</title>
        <authorList>
            <person name="Coleine C."/>
            <person name="Stajich J.E."/>
            <person name="Selbmann L."/>
        </authorList>
    </citation>
    <scope>NUCLEOTIDE SEQUENCE [LARGE SCALE GENOMIC DNA]</scope>
    <source>
        <strain evidence="7 8">CCFEE 5910</strain>
    </source>
</reference>
<evidence type="ECO:0000256" key="1">
    <source>
        <dbReference type="ARBA" id="ARBA00004141"/>
    </source>
</evidence>
<feature type="transmembrane region" description="Helical" evidence="5">
    <location>
        <begin position="319"/>
        <end position="344"/>
    </location>
</feature>
<dbReference type="PANTHER" id="PTHR23501">
    <property type="entry name" value="MAJOR FACILITATOR SUPERFAMILY"/>
    <property type="match status" value="1"/>
</dbReference>
<name>A0AAN7SY49_9EURO</name>
<evidence type="ECO:0000256" key="2">
    <source>
        <dbReference type="ARBA" id="ARBA00022692"/>
    </source>
</evidence>
<feature type="transmembrane region" description="Helical" evidence="5">
    <location>
        <begin position="444"/>
        <end position="470"/>
    </location>
</feature>
<feature type="transmembrane region" description="Helical" evidence="5">
    <location>
        <begin position="413"/>
        <end position="432"/>
    </location>
</feature>
<evidence type="ECO:0000256" key="4">
    <source>
        <dbReference type="ARBA" id="ARBA00023136"/>
    </source>
</evidence>
<accession>A0AAN7SY49</accession>
<feature type="transmembrane region" description="Helical" evidence="5">
    <location>
        <begin position="121"/>
        <end position="139"/>
    </location>
</feature>
<feature type="transmembrane region" description="Helical" evidence="5">
    <location>
        <begin position="179"/>
        <end position="202"/>
    </location>
</feature>
<feature type="transmembrane region" description="Helical" evidence="5">
    <location>
        <begin position="356"/>
        <end position="376"/>
    </location>
</feature>
<evidence type="ECO:0000256" key="5">
    <source>
        <dbReference type="SAM" id="Phobius"/>
    </source>
</evidence>
<organism evidence="7 8">
    <name type="scientific">Lithohypha guttulata</name>
    <dbReference type="NCBI Taxonomy" id="1690604"/>
    <lineage>
        <taxon>Eukaryota</taxon>
        <taxon>Fungi</taxon>
        <taxon>Dikarya</taxon>
        <taxon>Ascomycota</taxon>
        <taxon>Pezizomycotina</taxon>
        <taxon>Eurotiomycetes</taxon>
        <taxon>Chaetothyriomycetidae</taxon>
        <taxon>Chaetothyriales</taxon>
        <taxon>Trichomeriaceae</taxon>
        <taxon>Lithohypha</taxon>
    </lineage>
</organism>
<dbReference type="PANTHER" id="PTHR23501:SF198">
    <property type="entry name" value="AZOLE RESISTANCE PROTEIN 1-RELATED"/>
    <property type="match status" value="1"/>
</dbReference>
<evidence type="ECO:0000259" key="6">
    <source>
        <dbReference type="PROSITE" id="PS50850"/>
    </source>
</evidence>
<dbReference type="InterPro" id="IPR036259">
    <property type="entry name" value="MFS_trans_sf"/>
</dbReference>
<dbReference type="GO" id="GO:0005886">
    <property type="term" value="C:plasma membrane"/>
    <property type="evidence" value="ECO:0007669"/>
    <property type="project" value="TreeGrafter"/>
</dbReference>
<dbReference type="Gene3D" id="1.20.1720.10">
    <property type="entry name" value="Multidrug resistance protein D"/>
    <property type="match status" value="1"/>
</dbReference>
<dbReference type="Proteomes" id="UP001309876">
    <property type="component" value="Unassembled WGS sequence"/>
</dbReference>
<dbReference type="GO" id="GO:0022857">
    <property type="term" value="F:transmembrane transporter activity"/>
    <property type="evidence" value="ECO:0007669"/>
    <property type="project" value="InterPro"/>
</dbReference>
<dbReference type="AlphaFoldDB" id="A0AAN7SY49"/>